<protein>
    <submittedName>
        <fullName evidence="1">UxaA family hydrolase</fullName>
    </submittedName>
</protein>
<feature type="non-terminal residue" evidence="1">
    <location>
        <position position="64"/>
    </location>
</feature>
<accession>A0A9D9HS42</accession>
<name>A0A9D9HS42_9BACT</name>
<dbReference type="Proteomes" id="UP000823641">
    <property type="component" value="Unassembled WGS sequence"/>
</dbReference>
<evidence type="ECO:0000313" key="1">
    <source>
        <dbReference type="EMBL" id="MBO8458754.1"/>
    </source>
</evidence>
<evidence type="ECO:0000313" key="2">
    <source>
        <dbReference type="Proteomes" id="UP000823641"/>
    </source>
</evidence>
<dbReference type="GO" id="GO:0016787">
    <property type="term" value="F:hydrolase activity"/>
    <property type="evidence" value="ECO:0007669"/>
    <property type="project" value="UniProtKB-KW"/>
</dbReference>
<comment type="caution">
    <text evidence="1">The sequence shown here is derived from an EMBL/GenBank/DDBJ whole genome shotgun (WGS) entry which is preliminary data.</text>
</comment>
<keyword evidence="1" id="KW-0378">Hydrolase</keyword>
<dbReference type="AlphaFoldDB" id="A0A9D9HS42"/>
<reference evidence="1" key="2">
    <citation type="journal article" date="2021" name="PeerJ">
        <title>Extensive microbial diversity within the chicken gut microbiome revealed by metagenomics and culture.</title>
        <authorList>
            <person name="Gilroy R."/>
            <person name="Ravi A."/>
            <person name="Getino M."/>
            <person name="Pursley I."/>
            <person name="Horton D.L."/>
            <person name="Alikhan N.F."/>
            <person name="Baker D."/>
            <person name="Gharbi K."/>
            <person name="Hall N."/>
            <person name="Watson M."/>
            <person name="Adriaenssens E.M."/>
            <person name="Foster-Nyarko E."/>
            <person name="Jarju S."/>
            <person name="Secka A."/>
            <person name="Antonio M."/>
            <person name="Oren A."/>
            <person name="Chaudhuri R.R."/>
            <person name="La Ragione R."/>
            <person name="Hildebrand F."/>
            <person name="Pallen M.J."/>
        </authorList>
    </citation>
    <scope>NUCLEOTIDE SEQUENCE</scope>
    <source>
        <strain evidence="1">G3-3990</strain>
    </source>
</reference>
<dbReference type="EMBL" id="JADIMG010000003">
    <property type="protein sequence ID" value="MBO8458754.1"/>
    <property type="molecule type" value="Genomic_DNA"/>
</dbReference>
<dbReference type="InterPro" id="IPR044144">
    <property type="entry name" value="SAF_UxaA/GarD"/>
</dbReference>
<gene>
    <name evidence="1" type="ORF">IAA73_00250</name>
</gene>
<reference evidence="1" key="1">
    <citation type="submission" date="2020-10" db="EMBL/GenBank/DDBJ databases">
        <authorList>
            <person name="Gilroy R."/>
        </authorList>
    </citation>
    <scope>NUCLEOTIDE SEQUENCE</scope>
    <source>
        <strain evidence="1">G3-3990</strain>
    </source>
</reference>
<dbReference type="CDD" id="cd11613">
    <property type="entry name" value="SAF_AH_GD"/>
    <property type="match status" value="1"/>
</dbReference>
<proteinExistence type="predicted"/>
<dbReference type="Gene3D" id="2.30.130.110">
    <property type="match status" value="1"/>
</dbReference>
<sequence>MTDILKINAADNVAVAIVPQKAGAQVNIDGKSIQLLQDIPAGHKIALQDFAEGENVIKYGYPIG</sequence>
<organism evidence="1 2">
    <name type="scientific">Candidatus Gallipaludibacter merdavium</name>
    <dbReference type="NCBI Taxonomy" id="2840839"/>
    <lineage>
        <taxon>Bacteria</taxon>
        <taxon>Pseudomonadati</taxon>
        <taxon>Bacteroidota</taxon>
        <taxon>Bacteroidia</taxon>
        <taxon>Bacteroidales</taxon>
        <taxon>Candidatus Gallipaludibacter</taxon>
    </lineage>
</organism>